<accession>A0A366M1N3</accession>
<evidence type="ECO:0000256" key="1">
    <source>
        <dbReference type="SAM" id="Phobius"/>
    </source>
</evidence>
<evidence type="ECO:0008006" key="4">
    <source>
        <dbReference type="Google" id="ProtNLM"/>
    </source>
</evidence>
<feature type="transmembrane region" description="Helical" evidence="1">
    <location>
        <begin position="81"/>
        <end position="98"/>
    </location>
</feature>
<dbReference type="EMBL" id="QMEY01000004">
    <property type="protein sequence ID" value="RBQ19700.1"/>
    <property type="molecule type" value="Genomic_DNA"/>
</dbReference>
<organism evidence="2 3">
    <name type="scientific">Spongiactinospora rosea</name>
    <dbReference type="NCBI Taxonomy" id="2248750"/>
    <lineage>
        <taxon>Bacteria</taxon>
        <taxon>Bacillati</taxon>
        <taxon>Actinomycetota</taxon>
        <taxon>Actinomycetes</taxon>
        <taxon>Streptosporangiales</taxon>
        <taxon>Streptosporangiaceae</taxon>
        <taxon>Spongiactinospora</taxon>
    </lineage>
</organism>
<evidence type="ECO:0000313" key="3">
    <source>
        <dbReference type="Proteomes" id="UP000253303"/>
    </source>
</evidence>
<gene>
    <name evidence="2" type="ORF">DP939_13305</name>
</gene>
<keyword evidence="1" id="KW-0812">Transmembrane</keyword>
<reference evidence="2 3" key="1">
    <citation type="submission" date="2018-06" db="EMBL/GenBank/DDBJ databases">
        <title>Sphaerisporangium craniellae sp. nov., isolated from a marine sponge in the South China Sea.</title>
        <authorList>
            <person name="Li L."/>
        </authorList>
    </citation>
    <scope>NUCLEOTIDE SEQUENCE [LARGE SCALE GENOMIC DNA]</scope>
    <source>
        <strain evidence="2 3">LHW63015</strain>
    </source>
</reference>
<dbReference type="OrthoDB" id="3697516at2"/>
<feature type="transmembrane region" description="Helical" evidence="1">
    <location>
        <begin position="21"/>
        <end position="43"/>
    </location>
</feature>
<evidence type="ECO:0000313" key="2">
    <source>
        <dbReference type="EMBL" id="RBQ19700.1"/>
    </source>
</evidence>
<keyword evidence="3" id="KW-1185">Reference proteome</keyword>
<dbReference type="Proteomes" id="UP000253303">
    <property type="component" value="Unassembled WGS sequence"/>
</dbReference>
<keyword evidence="1" id="KW-1133">Transmembrane helix</keyword>
<name>A0A366M1N3_9ACTN</name>
<sequence>MTAAAGSTRTAGRAGAVVTSLRVAVALHVASILVQAVTAGQMIGGADMRGLHGAGSAAVHVLGLVQLVLAVVYWRAGRGPGWPAAASLVLLLLGFGQSMTGGMGAASTHVPLGLLTFGVAVAILVVVFRPARTD</sequence>
<dbReference type="RefSeq" id="WP_113980967.1">
    <property type="nucleotide sequence ID" value="NZ_QMEY01000004.1"/>
</dbReference>
<feature type="transmembrane region" description="Helical" evidence="1">
    <location>
        <begin position="55"/>
        <end position="74"/>
    </location>
</feature>
<keyword evidence="1" id="KW-0472">Membrane</keyword>
<feature type="transmembrane region" description="Helical" evidence="1">
    <location>
        <begin position="110"/>
        <end position="128"/>
    </location>
</feature>
<proteinExistence type="predicted"/>
<comment type="caution">
    <text evidence="2">The sequence shown here is derived from an EMBL/GenBank/DDBJ whole genome shotgun (WGS) entry which is preliminary data.</text>
</comment>
<protein>
    <recommendedName>
        <fullName evidence="4">Integral membrane protein</fullName>
    </recommendedName>
</protein>
<dbReference type="AlphaFoldDB" id="A0A366M1N3"/>